<dbReference type="InterPro" id="IPR014721">
    <property type="entry name" value="Ribsml_uS5_D2-typ_fold_subgr"/>
</dbReference>
<keyword evidence="2" id="KW-0227">DNA damage</keyword>
<dbReference type="InterPro" id="IPR009071">
    <property type="entry name" value="HMG_box_dom"/>
</dbReference>
<evidence type="ECO:0000313" key="6">
    <source>
        <dbReference type="Ensembl" id="ENSCCRP00000147989.1"/>
    </source>
</evidence>
<dbReference type="SMART" id="SM00398">
    <property type="entry name" value="HMG"/>
    <property type="match status" value="1"/>
</dbReference>
<proteinExistence type="inferred from homology"/>
<comment type="similarity">
    <text evidence="1">Belongs to the DNA mismatch repair MutL/HexB family.</text>
</comment>
<dbReference type="OMA" id="IWTKVPV"/>
<dbReference type="PANTHER" id="PTHR10073">
    <property type="entry name" value="DNA MISMATCH REPAIR PROTEIN MLH, PMS, MUTL"/>
    <property type="match status" value="1"/>
</dbReference>
<dbReference type="InterPro" id="IPR036910">
    <property type="entry name" value="HMG_box_dom_sf"/>
</dbReference>
<feature type="compositionally biased region" description="Low complexity" evidence="4">
    <location>
        <begin position="340"/>
        <end position="350"/>
    </location>
</feature>
<dbReference type="Gene3D" id="3.30.230.10">
    <property type="match status" value="1"/>
</dbReference>
<dbReference type="SUPFAM" id="SSF55874">
    <property type="entry name" value="ATPase domain of HSP90 chaperone/DNA topoisomerase II/histidine kinase"/>
    <property type="match status" value="1"/>
</dbReference>
<dbReference type="GeneTree" id="ENSGT00940000157085"/>
<feature type="region of interest" description="Disordered" evidence="4">
    <location>
        <begin position="381"/>
        <end position="414"/>
    </location>
</feature>
<dbReference type="GO" id="GO:0140664">
    <property type="term" value="F:ATP-dependent DNA damage sensor activity"/>
    <property type="evidence" value="ECO:0007669"/>
    <property type="project" value="InterPro"/>
</dbReference>
<feature type="compositionally biased region" description="Polar residues" evidence="4">
    <location>
        <begin position="397"/>
        <end position="414"/>
    </location>
</feature>
<dbReference type="InterPro" id="IPR038973">
    <property type="entry name" value="MutL/Mlh/Pms-like"/>
</dbReference>
<dbReference type="GO" id="GO:0016887">
    <property type="term" value="F:ATP hydrolysis activity"/>
    <property type="evidence" value="ECO:0007669"/>
    <property type="project" value="InterPro"/>
</dbReference>
<feature type="region of interest" description="Disordered" evidence="4">
    <location>
        <begin position="488"/>
        <end position="519"/>
    </location>
</feature>
<sequence>ITSVLNVVKELVENSLDAGSSSLEVKLENYGLDRIEVRDNGSGINATDVPVMHLKSPATKTWSQNLVLQYSVDHNGRIVTQKPSHLGEGTTVCAANLFKNLPVRRQYYSNSKKCKEELKRVQNLLMAYAVVKPELRITLSHNKAVIWQKSRVSDHRTALMAVLGAASVANMLPIQHHQEQPEIGVDGFFPKPGSDFNSTSSSSPDKTFFVKTSLFILLKQYYNSAQSNKESANLRYPILMMNITIPASTVDVNLTPDKTEVVLQNKEGVLLAVETMLISLYGYSVGDDDLKAGGNRPAVSSVEVPEHTNVVMPTPTTDTSLDDPELLENSPPNEDKQDSELSLSNTANTSSSSISEDWVINRCSNDFDSISSSLPADDVVMNSTSDLNCDSPKASKSDSGPGQESEISAESWSTGKAFSNRITRECLETVKLHVPKTHGDLGGTEPTNMRSSPSKRPSNLISNRSVRQPSSAFSLFEQDTRSQVLQVNPRASPQDVTTAVKERWESLGEEDRKKYESKAEKSLNAYNLQRKRAAEGGGQCEEGKKQMSAESSLNKAQGVKRKAPLANQQALDKLFSSQPSSKRSPAKLSKPLPFSIATLKQSFNLLSYQNSSSAQGLRLVNRLASHGAWVVLCGRKLMVMNPFRVEEALLFKRLLENNILPTVRLQNPVPLTDGVLGGPQYMDVLLNMEKDSPCFNGDVYFTDPRLVANGFEIRMIPGSSSSERHVEVTGMADCMPFLGIGDLREILQAIKVRDAKTVEQCRPLKLRRAVRLARQLPLNLSRADVTNTLCRMKRDLEEESWVCIHGRPFFHDLVTVPETEQEALQIMSNSC</sequence>
<dbReference type="Proteomes" id="UP001108240">
    <property type="component" value="Unplaced"/>
</dbReference>
<feature type="region of interest" description="Disordered" evidence="4">
    <location>
        <begin position="437"/>
        <end position="466"/>
    </location>
</feature>
<feature type="region of interest" description="Disordered" evidence="4">
    <location>
        <begin position="536"/>
        <end position="563"/>
    </location>
</feature>
<evidence type="ECO:0000256" key="4">
    <source>
        <dbReference type="SAM" id="MobiDB-lite"/>
    </source>
</evidence>
<feature type="compositionally biased region" description="Basic and acidic residues" evidence="4">
    <location>
        <begin position="500"/>
        <end position="519"/>
    </location>
</feature>
<dbReference type="InterPro" id="IPR036890">
    <property type="entry name" value="HATPase_C_sf"/>
</dbReference>
<evidence type="ECO:0000259" key="5">
    <source>
        <dbReference type="PROSITE" id="PS50118"/>
    </source>
</evidence>
<dbReference type="SUPFAM" id="SSF54211">
    <property type="entry name" value="Ribosomal protein S5 domain 2-like"/>
    <property type="match status" value="1"/>
</dbReference>
<dbReference type="GO" id="GO:0006298">
    <property type="term" value="P:mismatch repair"/>
    <property type="evidence" value="ECO:0007669"/>
    <property type="project" value="InterPro"/>
</dbReference>
<evidence type="ECO:0000256" key="2">
    <source>
        <dbReference type="ARBA" id="ARBA00022763"/>
    </source>
</evidence>
<dbReference type="Gene3D" id="1.10.30.10">
    <property type="entry name" value="High mobility group box domain"/>
    <property type="match status" value="1"/>
</dbReference>
<feature type="compositionally biased region" description="Polar residues" evidence="4">
    <location>
        <begin position="488"/>
        <end position="497"/>
    </location>
</feature>
<dbReference type="InterPro" id="IPR013507">
    <property type="entry name" value="DNA_mismatch_S5_2-like"/>
</dbReference>
<dbReference type="Ensembl" id="ENSCCRT00000201894.1">
    <property type="protein sequence ID" value="ENSCCRP00000147989.1"/>
    <property type="gene ID" value="ENSCCRG00000075365.1"/>
</dbReference>
<dbReference type="InterPro" id="IPR020568">
    <property type="entry name" value="Ribosomal_Su5_D2-typ_SF"/>
</dbReference>
<feature type="domain" description="HMG box" evidence="5">
    <location>
        <begin position="466"/>
        <end position="534"/>
    </location>
</feature>
<dbReference type="Gene3D" id="3.30.565.10">
    <property type="entry name" value="Histidine kinase-like ATPase, C-terminal domain"/>
    <property type="match status" value="2"/>
</dbReference>
<keyword evidence="3" id="KW-0539">Nucleus</keyword>
<evidence type="ECO:0000313" key="7">
    <source>
        <dbReference type="Proteomes" id="UP001108240"/>
    </source>
</evidence>
<protein>
    <submittedName>
        <fullName evidence="6">PMS1 homolog 1, mismatch repair system component</fullName>
    </submittedName>
</protein>
<dbReference type="GO" id="GO:0032389">
    <property type="term" value="C:MutLalpha complex"/>
    <property type="evidence" value="ECO:0007669"/>
    <property type="project" value="TreeGrafter"/>
</dbReference>
<dbReference type="SUPFAM" id="SSF47095">
    <property type="entry name" value="HMG-box"/>
    <property type="match status" value="1"/>
</dbReference>
<dbReference type="Pfam" id="PF00505">
    <property type="entry name" value="HMG_box"/>
    <property type="match status" value="1"/>
</dbReference>
<name>A0A9J8ARY9_CYPCA</name>
<feature type="region of interest" description="Disordered" evidence="4">
    <location>
        <begin position="294"/>
        <end position="350"/>
    </location>
</feature>
<dbReference type="SMART" id="SM01340">
    <property type="entry name" value="DNA_mis_repair"/>
    <property type="match status" value="1"/>
</dbReference>
<keyword evidence="3" id="KW-0238">DNA-binding</keyword>
<accession>A0A9J8ARY9</accession>
<feature type="DNA-binding region" description="HMG box" evidence="3">
    <location>
        <begin position="466"/>
        <end position="534"/>
    </location>
</feature>
<dbReference type="AlphaFoldDB" id="A0A9J8ARY9"/>
<dbReference type="InterPro" id="IPR003594">
    <property type="entry name" value="HATPase_dom"/>
</dbReference>
<dbReference type="Pfam" id="PF02518">
    <property type="entry name" value="HATPase_c"/>
    <property type="match status" value="1"/>
</dbReference>
<dbReference type="FunFam" id="3.30.230.10:FF:000030">
    <property type="entry name" value="PMS1 homolog 1, mismatch repair system component"/>
    <property type="match status" value="1"/>
</dbReference>
<feature type="compositionally biased region" description="Polar residues" evidence="4">
    <location>
        <begin position="445"/>
        <end position="466"/>
    </location>
</feature>
<dbReference type="GO" id="GO:0005524">
    <property type="term" value="F:ATP binding"/>
    <property type="evidence" value="ECO:0007669"/>
    <property type="project" value="InterPro"/>
</dbReference>
<reference evidence="6" key="2">
    <citation type="submission" date="2025-09" db="UniProtKB">
        <authorList>
            <consortium name="Ensembl"/>
        </authorList>
    </citation>
    <scope>IDENTIFICATION</scope>
</reference>
<evidence type="ECO:0000256" key="1">
    <source>
        <dbReference type="ARBA" id="ARBA00006082"/>
    </source>
</evidence>
<organism evidence="6 7">
    <name type="scientific">Cyprinus carpio carpio</name>
    <dbReference type="NCBI Taxonomy" id="630221"/>
    <lineage>
        <taxon>Eukaryota</taxon>
        <taxon>Metazoa</taxon>
        <taxon>Chordata</taxon>
        <taxon>Craniata</taxon>
        <taxon>Vertebrata</taxon>
        <taxon>Euteleostomi</taxon>
        <taxon>Actinopterygii</taxon>
        <taxon>Neopterygii</taxon>
        <taxon>Teleostei</taxon>
        <taxon>Ostariophysi</taxon>
        <taxon>Cypriniformes</taxon>
        <taxon>Cyprinidae</taxon>
        <taxon>Cyprininae</taxon>
        <taxon>Cyprinus</taxon>
    </lineage>
</organism>
<dbReference type="PANTHER" id="PTHR10073:SF54">
    <property type="entry name" value="PMS1 PROTEIN HOMOLOG 1"/>
    <property type="match status" value="1"/>
</dbReference>
<evidence type="ECO:0000256" key="3">
    <source>
        <dbReference type="PROSITE-ProRule" id="PRU00267"/>
    </source>
</evidence>
<dbReference type="FunFam" id="1.10.30.10:FF:000026">
    <property type="entry name" value="PMS1 homolog 1, mismatch repair system component"/>
    <property type="match status" value="1"/>
</dbReference>
<dbReference type="Pfam" id="PF01119">
    <property type="entry name" value="DNA_mis_repair"/>
    <property type="match status" value="1"/>
</dbReference>
<dbReference type="PROSITE" id="PS50118">
    <property type="entry name" value="HMG_BOX_2"/>
    <property type="match status" value="1"/>
</dbReference>
<dbReference type="CDD" id="cd21985">
    <property type="entry name" value="HMG-box_PMS1"/>
    <property type="match status" value="1"/>
</dbReference>
<keyword evidence="7" id="KW-1185">Reference proteome</keyword>
<reference evidence="6" key="1">
    <citation type="submission" date="2025-08" db="UniProtKB">
        <authorList>
            <consortium name="Ensembl"/>
        </authorList>
    </citation>
    <scope>IDENTIFICATION</scope>
</reference>
<dbReference type="GO" id="GO:0030983">
    <property type="term" value="F:mismatched DNA binding"/>
    <property type="evidence" value="ECO:0007669"/>
    <property type="project" value="InterPro"/>
</dbReference>
<dbReference type="CDD" id="cd03485">
    <property type="entry name" value="MutL_Trans_hPMS_1_like"/>
    <property type="match status" value="1"/>
</dbReference>